<evidence type="ECO:0000313" key="9">
    <source>
        <dbReference type="EMBL" id="KAF0023126.1"/>
    </source>
</evidence>
<dbReference type="GO" id="GO:0005634">
    <property type="term" value="C:nucleus"/>
    <property type="evidence" value="ECO:0007669"/>
    <property type="project" value="UniProtKB-SubCell"/>
</dbReference>
<dbReference type="EMBL" id="VEVO01000022">
    <property type="protein sequence ID" value="KAF0023126.1"/>
    <property type="molecule type" value="Genomic_DNA"/>
</dbReference>
<dbReference type="GO" id="GO:0008270">
    <property type="term" value="F:zinc ion binding"/>
    <property type="evidence" value="ECO:0007669"/>
    <property type="project" value="UniProtKB-KW"/>
</dbReference>
<organism evidence="9 10">
    <name type="scientific">Scophthalmus maximus</name>
    <name type="common">Turbot</name>
    <name type="synonym">Psetta maxima</name>
    <dbReference type="NCBI Taxonomy" id="52904"/>
    <lineage>
        <taxon>Eukaryota</taxon>
        <taxon>Metazoa</taxon>
        <taxon>Chordata</taxon>
        <taxon>Craniata</taxon>
        <taxon>Vertebrata</taxon>
        <taxon>Euteleostomi</taxon>
        <taxon>Actinopterygii</taxon>
        <taxon>Neopterygii</taxon>
        <taxon>Teleostei</taxon>
        <taxon>Neoteleostei</taxon>
        <taxon>Acanthomorphata</taxon>
        <taxon>Carangaria</taxon>
        <taxon>Pleuronectiformes</taxon>
        <taxon>Pleuronectoidei</taxon>
        <taxon>Scophthalmidae</taxon>
        <taxon>Scophthalmus</taxon>
    </lineage>
</organism>
<evidence type="ECO:0000256" key="4">
    <source>
        <dbReference type="ARBA" id="ARBA00022833"/>
    </source>
</evidence>
<name>A0A6A4RKW6_SCOMX</name>
<keyword evidence="4" id="KW-0862">Zinc</keyword>
<evidence type="ECO:0000256" key="6">
    <source>
        <dbReference type="ARBA" id="ARBA00023125"/>
    </source>
</evidence>
<keyword evidence="2" id="KW-0479">Metal-binding</keyword>
<comment type="subcellular location">
    <subcellularLocation>
        <location evidence="1">Nucleus</location>
    </subcellularLocation>
</comment>
<keyword evidence="8" id="KW-0539">Nucleus</keyword>
<sequence>MNCNKIPTYCRYCEVVRSPILRLSDSSDGETPLPVCERRRTVAPAEQAAADERVALPLPLLLQGFEFGYEEMLLFIDMTGEMQIVHQSTAALLSGRKGRGEAKKCRKVYGVERKDQWCTACRWKKACQRFPD</sequence>
<evidence type="ECO:0000256" key="1">
    <source>
        <dbReference type="ARBA" id="ARBA00004123"/>
    </source>
</evidence>
<protein>
    <submittedName>
        <fullName evidence="9">Uncharacterized protein</fullName>
    </submittedName>
</protein>
<gene>
    <name evidence="9" type="ORF">F2P81_023756</name>
</gene>
<evidence type="ECO:0000256" key="7">
    <source>
        <dbReference type="ARBA" id="ARBA00023163"/>
    </source>
</evidence>
<evidence type="ECO:0000313" key="10">
    <source>
        <dbReference type="Proteomes" id="UP000438429"/>
    </source>
</evidence>
<dbReference type="SMART" id="SM01366">
    <property type="entry name" value="c-clamp"/>
    <property type="match status" value="1"/>
</dbReference>
<dbReference type="GO" id="GO:0003700">
    <property type="term" value="F:DNA-binding transcription factor activity"/>
    <property type="evidence" value="ECO:0007669"/>
    <property type="project" value="TreeGrafter"/>
</dbReference>
<accession>A0A6A4RKW6</accession>
<evidence type="ECO:0000256" key="2">
    <source>
        <dbReference type="ARBA" id="ARBA00022723"/>
    </source>
</evidence>
<reference evidence="9 10" key="1">
    <citation type="submission" date="2019-06" db="EMBL/GenBank/DDBJ databases">
        <title>Draft genomes of female and male turbot (Scophthalmus maximus).</title>
        <authorList>
            <person name="Xu H."/>
            <person name="Xu X.-W."/>
            <person name="Shao C."/>
            <person name="Chen S."/>
        </authorList>
    </citation>
    <scope>NUCLEOTIDE SEQUENCE [LARGE SCALE GENOMIC DNA]</scope>
    <source>
        <strain evidence="9">Ysfricsl-2016a</strain>
        <tissue evidence="9">Blood</tissue>
    </source>
</reference>
<dbReference type="InterPro" id="IPR052253">
    <property type="entry name" value="CR1/CR2-DNA-binding_regulator"/>
</dbReference>
<dbReference type="GO" id="GO:0000978">
    <property type="term" value="F:RNA polymerase II cis-regulatory region sequence-specific DNA binding"/>
    <property type="evidence" value="ECO:0007669"/>
    <property type="project" value="TreeGrafter"/>
</dbReference>
<comment type="caution">
    <text evidence="9">The sequence shown here is derived from an EMBL/GenBank/DDBJ whole genome shotgun (WGS) entry which is preliminary data.</text>
</comment>
<evidence type="ECO:0000256" key="3">
    <source>
        <dbReference type="ARBA" id="ARBA00022771"/>
    </source>
</evidence>
<dbReference type="PANTHER" id="PTHR13006:SF10">
    <property type="entry name" value="ZINC FINGER PROTEIN 395"/>
    <property type="match status" value="1"/>
</dbReference>
<evidence type="ECO:0000256" key="5">
    <source>
        <dbReference type="ARBA" id="ARBA00023015"/>
    </source>
</evidence>
<proteinExistence type="predicted"/>
<dbReference type="AlphaFoldDB" id="A0A6A4RKW6"/>
<dbReference type="Proteomes" id="UP000438429">
    <property type="component" value="Unassembled WGS sequence"/>
</dbReference>
<evidence type="ECO:0000256" key="8">
    <source>
        <dbReference type="ARBA" id="ARBA00023242"/>
    </source>
</evidence>
<dbReference type="GO" id="GO:0006357">
    <property type="term" value="P:regulation of transcription by RNA polymerase II"/>
    <property type="evidence" value="ECO:0007669"/>
    <property type="project" value="TreeGrafter"/>
</dbReference>
<dbReference type="PANTHER" id="PTHR13006">
    <property type="entry name" value="PAPILLOMAVIRUS REGULATORY FACTOR PRF-1"/>
    <property type="match status" value="1"/>
</dbReference>
<keyword evidence="3" id="KW-0863">Zinc-finger</keyword>
<keyword evidence="7" id="KW-0804">Transcription</keyword>
<keyword evidence="6" id="KW-0238">DNA-binding</keyword>
<keyword evidence="5" id="KW-0805">Transcription regulation</keyword>